<reference evidence="1 2" key="1">
    <citation type="submission" date="2020-01" db="EMBL/GenBank/DDBJ databases">
        <title>Insect and environment-associated Actinomycetes.</title>
        <authorList>
            <person name="Currrie C."/>
            <person name="Chevrette M."/>
            <person name="Carlson C."/>
            <person name="Stubbendieck R."/>
            <person name="Wendt-Pienkowski E."/>
        </authorList>
    </citation>
    <scope>NUCLEOTIDE SEQUENCE [LARGE SCALE GENOMIC DNA]</scope>
    <source>
        <strain evidence="1 2">SID8386</strain>
    </source>
</reference>
<dbReference type="RefSeq" id="WP_067593285.1">
    <property type="nucleotide sequence ID" value="NZ_JAAGNC010000137.1"/>
</dbReference>
<dbReference type="EMBL" id="JAAGNC010000137">
    <property type="protein sequence ID" value="NEC59151.1"/>
    <property type="molecule type" value="Genomic_DNA"/>
</dbReference>
<protein>
    <submittedName>
        <fullName evidence="1">Uncharacterized protein</fullName>
    </submittedName>
</protein>
<sequence>MKDTVSDRVASLFAEIGLDPDAADTPSDLVIEHFDNWTGTAPATGGLAAMTITVAALPEAA</sequence>
<evidence type="ECO:0000313" key="1">
    <source>
        <dbReference type="EMBL" id="NEC59151.1"/>
    </source>
</evidence>
<proteinExistence type="predicted"/>
<evidence type="ECO:0000313" key="2">
    <source>
        <dbReference type="Proteomes" id="UP000470404"/>
    </source>
</evidence>
<name>A0ABX0BUC5_9PSEU</name>
<comment type="caution">
    <text evidence="1">The sequence shown here is derived from an EMBL/GenBank/DDBJ whole genome shotgun (WGS) entry which is preliminary data.</text>
</comment>
<organism evidence="1 2">
    <name type="scientific">Amycolatopsis rubida</name>
    <dbReference type="NCBI Taxonomy" id="112413"/>
    <lineage>
        <taxon>Bacteria</taxon>
        <taxon>Bacillati</taxon>
        <taxon>Actinomycetota</taxon>
        <taxon>Actinomycetes</taxon>
        <taxon>Pseudonocardiales</taxon>
        <taxon>Pseudonocardiaceae</taxon>
        <taxon>Amycolatopsis</taxon>
    </lineage>
</organism>
<keyword evidence="2" id="KW-1185">Reference proteome</keyword>
<gene>
    <name evidence="1" type="ORF">G3I59_27010</name>
</gene>
<dbReference type="Proteomes" id="UP000470404">
    <property type="component" value="Unassembled WGS sequence"/>
</dbReference>
<accession>A0ABX0BUC5</accession>